<proteinExistence type="predicted"/>
<reference evidence="3" key="1">
    <citation type="submission" date="2023-04" db="EMBL/GenBank/DDBJ databases">
        <title>Black Yeasts Isolated from many extreme environments.</title>
        <authorList>
            <person name="Coleine C."/>
            <person name="Stajich J.E."/>
            <person name="Selbmann L."/>
        </authorList>
    </citation>
    <scope>NUCLEOTIDE SEQUENCE</scope>
    <source>
        <strain evidence="3">CCFEE 5312</strain>
    </source>
</reference>
<keyword evidence="1" id="KW-0853">WD repeat</keyword>
<dbReference type="GO" id="GO:0080008">
    <property type="term" value="C:Cul4-RING E3 ubiquitin ligase complex"/>
    <property type="evidence" value="ECO:0007669"/>
    <property type="project" value="TreeGrafter"/>
</dbReference>
<dbReference type="AlphaFoldDB" id="A0AAJ0GEK6"/>
<evidence type="ECO:0000256" key="1">
    <source>
        <dbReference type="ARBA" id="ARBA00022574"/>
    </source>
</evidence>
<keyword evidence="4" id="KW-1185">Reference proteome</keyword>
<dbReference type="PANTHER" id="PTHR44472">
    <property type="entry name" value="DDB1- AND CUL4-ASSOCIATED FACTOR 4-RELATED"/>
    <property type="match status" value="1"/>
</dbReference>
<gene>
    <name evidence="3" type="ORF">LTR09_003231</name>
</gene>
<keyword evidence="2" id="KW-0677">Repeat</keyword>
<sequence length="461" mass="51423">MNKGNIPGFYFDEEKKKYFKIQADHLVPQRAKYAKGQVRQDERIAKKRKIERKNESSRLKQTVRRCLVLLHPLVGGTGLLREHGGSQADASDRALVSEWRPEKVLATQTTAHYLPKSQQMLRGVRCSAHGDSVLRISKWDWNTAQAVQSPHLGPGDRDEAGFTYPVKHIATTRQGDVPRMLICANDGKTAGTIHTGPIISDYSPSHRLDLTGQSYPELAAFQHSTGEAVVLSRSRLYVINTDYNVSNRLKIDTAAWAGPPRDQMIDHEFGPCIDWLDPHTVAFNINGESYYKTTLWDTRTAKGVSVRFNLRSRTTGLLIPENTTPTGGHQLVVSTNHNINVYDTRMSHSASKPDQALLSIPHVHQGHMQQHATNGSLVAAVDRNNLVQIYSLKTGRSLRALEVPYKVMGARSSIGDLMWYDDEKHGWCLQACGQAGIVRWVWGGADDGILSPVQEQGLVVR</sequence>
<protein>
    <submittedName>
        <fullName evidence="3">Uncharacterized protein</fullName>
    </submittedName>
</protein>
<dbReference type="SUPFAM" id="SSF50978">
    <property type="entry name" value="WD40 repeat-like"/>
    <property type="match status" value="1"/>
</dbReference>
<dbReference type="EMBL" id="JAWDJX010000007">
    <property type="protein sequence ID" value="KAK3055997.1"/>
    <property type="molecule type" value="Genomic_DNA"/>
</dbReference>
<dbReference type="InterPro" id="IPR052254">
    <property type="entry name" value="CUL4-DDB1_E3_ligase_receptor"/>
</dbReference>
<evidence type="ECO:0000313" key="4">
    <source>
        <dbReference type="Proteomes" id="UP001271007"/>
    </source>
</evidence>
<comment type="caution">
    <text evidence="3">The sequence shown here is derived from an EMBL/GenBank/DDBJ whole genome shotgun (WGS) entry which is preliminary data.</text>
</comment>
<dbReference type="InterPro" id="IPR015943">
    <property type="entry name" value="WD40/YVTN_repeat-like_dom_sf"/>
</dbReference>
<dbReference type="Proteomes" id="UP001271007">
    <property type="component" value="Unassembled WGS sequence"/>
</dbReference>
<dbReference type="PANTHER" id="PTHR44472:SF1">
    <property type="entry name" value="DDB1 AND CUL4 ASSOCIATED FACTOR 4"/>
    <property type="match status" value="1"/>
</dbReference>
<dbReference type="Gene3D" id="2.130.10.10">
    <property type="entry name" value="YVTN repeat-like/Quinoprotein amine dehydrogenase"/>
    <property type="match status" value="1"/>
</dbReference>
<name>A0AAJ0GEK6_9PEZI</name>
<organism evidence="3 4">
    <name type="scientific">Extremus antarcticus</name>
    <dbReference type="NCBI Taxonomy" id="702011"/>
    <lineage>
        <taxon>Eukaryota</taxon>
        <taxon>Fungi</taxon>
        <taxon>Dikarya</taxon>
        <taxon>Ascomycota</taxon>
        <taxon>Pezizomycotina</taxon>
        <taxon>Dothideomycetes</taxon>
        <taxon>Dothideomycetidae</taxon>
        <taxon>Mycosphaerellales</taxon>
        <taxon>Extremaceae</taxon>
        <taxon>Extremus</taxon>
    </lineage>
</organism>
<dbReference type="InterPro" id="IPR036322">
    <property type="entry name" value="WD40_repeat_dom_sf"/>
</dbReference>
<evidence type="ECO:0000256" key="2">
    <source>
        <dbReference type="ARBA" id="ARBA00022737"/>
    </source>
</evidence>
<evidence type="ECO:0000313" key="3">
    <source>
        <dbReference type="EMBL" id="KAK3055997.1"/>
    </source>
</evidence>
<accession>A0AAJ0GEK6</accession>